<dbReference type="InterPro" id="IPR050559">
    <property type="entry name" value="P-Pant_transferase_sf"/>
</dbReference>
<evidence type="ECO:0000256" key="1">
    <source>
        <dbReference type="ARBA" id="ARBA00013172"/>
    </source>
</evidence>
<organism evidence="5 6">
    <name type="scientific">Trapa incisa</name>
    <dbReference type="NCBI Taxonomy" id="236973"/>
    <lineage>
        <taxon>Eukaryota</taxon>
        <taxon>Viridiplantae</taxon>
        <taxon>Streptophyta</taxon>
        <taxon>Embryophyta</taxon>
        <taxon>Tracheophyta</taxon>
        <taxon>Spermatophyta</taxon>
        <taxon>Magnoliopsida</taxon>
        <taxon>eudicotyledons</taxon>
        <taxon>Gunneridae</taxon>
        <taxon>Pentapetalae</taxon>
        <taxon>rosids</taxon>
        <taxon>malvids</taxon>
        <taxon>Myrtales</taxon>
        <taxon>Lythraceae</taxon>
        <taxon>Trapa</taxon>
    </lineage>
</organism>
<dbReference type="Pfam" id="PF22624">
    <property type="entry name" value="AASDHPPT_N"/>
    <property type="match status" value="1"/>
</dbReference>
<dbReference type="Proteomes" id="UP001345219">
    <property type="component" value="Chromosome 8"/>
</dbReference>
<dbReference type="GO" id="GO:0005829">
    <property type="term" value="C:cytosol"/>
    <property type="evidence" value="ECO:0007669"/>
    <property type="project" value="TreeGrafter"/>
</dbReference>
<dbReference type="EMBL" id="JAXIOK010000014">
    <property type="protein sequence ID" value="KAK4756105.1"/>
    <property type="molecule type" value="Genomic_DNA"/>
</dbReference>
<dbReference type="GO" id="GO:0019878">
    <property type="term" value="P:lysine biosynthetic process via aminoadipic acid"/>
    <property type="evidence" value="ECO:0007669"/>
    <property type="project" value="TreeGrafter"/>
</dbReference>
<keyword evidence="2" id="KW-0808">Transferase</keyword>
<proteinExistence type="predicted"/>
<sequence>MIRAGATMEKGVQRWLVDISKWEPSPRVFSFALSLLPQHEHPSVLRFVRMEDRKRTLVSRLLQYGLVCELLGIPFEQVTIERTSEGKPYLEYGCGELREFPNFNFNTSHHGDYVLIASEPLCLVGLDIVSYKPPQKETIVEFIQNFTSYFSSSEWNSIMSADTSNEVLVEFYRYWCLKEAFVKAIGSGVAFDLRRLDFHHTNWKNIYVKIDGVILEDWKFWLQELGTSHCVAIARGHPRLSTESYKRTLKAFEFNEGDYLAGLNLPNTSFVLKTVEELVSILESSKSSTSPMEDELNLAMKVTVTESRAQAQPPTQEVQQTRPAMEVQILTLTTIFADKD</sequence>
<name>A0AAN7JVW9_9MYRT</name>
<reference evidence="5 6" key="1">
    <citation type="journal article" date="2023" name="Hortic Res">
        <title>Pangenome of water caltrop reveals structural variations and asymmetric subgenome divergence after allopolyploidization.</title>
        <authorList>
            <person name="Zhang X."/>
            <person name="Chen Y."/>
            <person name="Wang L."/>
            <person name="Yuan Y."/>
            <person name="Fang M."/>
            <person name="Shi L."/>
            <person name="Lu R."/>
            <person name="Comes H.P."/>
            <person name="Ma Y."/>
            <person name="Chen Y."/>
            <person name="Huang G."/>
            <person name="Zhou Y."/>
            <person name="Zheng Z."/>
            <person name="Qiu Y."/>
        </authorList>
    </citation>
    <scope>NUCLEOTIDE SEQUENCE [LARGE SCALE GENOMIC DNA]</scope>
    <source>
        <tissue evidence="5">Roots</tissue>
    </source>
</reference>
<accession>A0AAN7JVW9</accession>
<dbReference type="FunFam" id="3.90.470.20:FF:000003">
    <property type="entry name" value="L-aminoadipate-semialdehyde dehydrogenase-phosphopantetheinyl transferase"/>
    <property type="match status" value="1"/>
</dbReference>
<dbReference type="InterPro" id="IPR008278">
    <property type="entry name" value="4-PPantetheinyl_Trfase_dom"/>
</dbReference>
<dbReference type="Pfam" id="PF01648">
    <property type="entry name" value="ACPS"/>
    <property type="match status" value="1"/>
</dbReference>
<feature type="domain" description="4'-phosphopantetheinyl transferase" evidence="3">
    <location>
        <begin position="124"/>
        <end position="234"/>
    </location>
</feature>
<dbReference type="PANTHER" id="PTHR12215">
    <property type="entry name" value="PHOSPHOPANTETHEINE TRANSFERASE"/>
    <property type="match status" value="1"/>
</dbReference>
<dbReference type="PANTHER" id="PTHR12215:SF10">
    <property type="entry name" value="L-AMINOADIPATE-SEMIALDEHYDE DEHYDROGENASE-PHOSPHOPANTETHEINYL TRANSFERASE"/>
    <property type="match status" value="1"/>
</dbReference>
<dbReference type="GO" id="GO:0008897">
    <property type="term" value="F:holo-[acyl-carrier-protein] synthase activity"/>
    <property type="evidence" value="ECO:0007669"/>
    <property type="project" value="UniProtKB-EC"/>
</dbReference>
<evidence type="ECO:0000313" key="5">
    <source>
        <dbReference type="EMBL" id="KAK4756105.1"/>
    </source>
</evidence>
<dbReference type="InterPro" id="IPR037143">
    <property type="entry name" value="4-PPantetheinyl_Trfase_dom_sf"/>
</dbReference>
<evidence type="ECO:0000259" key="3">
    <source>
        <dbReference type="Pfam" id="PF01648"/>
    </source>
</evidence>
<evidence type="ECO:0000313" key="6">
    <source>
        <dbReference type="Proteomes" id="UP001345219"/>
    </source>
</evidence>
<evidence type="ECO:0000259" key="4">
    <source>
        <dbReference type="Pfam" id="PF22624"/>
    </source>
</evidence>
<dbReference type="InterPro" id="IPR055066">
    <property type="entry name" value="AASDHPPT_N"/>
</dbReference>
<dbReference type="AlphaFoldDB" id="A0AAN7JVW9"/>
<dbReference type="FunFam" id="3.90.470.20:FF:000013">
    <property type="entry name" value="L-aminoadipate-semialdehyde dehydrogenase-phosphopantetheinyl transferase"/>
    <property type="match status" value="1"/>
</dbReference>
<dbReference type="EC" id="2.7.8.7" evidence="1"/>
<dbReference type="GO" id="GO:0000287">
    <property type="term" value="F:magnesium ion binding"/>
    <property type="evidence" value="ECO:0007669"/>
    <property type="project" value="InterPro"/>
</dbReference>
<gene>
    <name evidence="5" type="ORF">SAY87_009862</name>
</gene>
<protein>
    <recommendedName>
        <fullName evidence="1">holo-[acyl-carrier-protein] synthase</fullName>
        <ecNumber evidence="1">2.7.8.7</ecNumber>
    </recommendedName>
</protein>
<comment type="caution">
    <text evidence="5">The sequence shown here is derived from an EMBL/GenBank/DDBJ whole genome shotgun (WGS) entry which is preliminary data.</text>
</comment>
<dbReference type="SUPFAM" id="SSF56214">
    <property type="entry name" value="4'-phosphopantetheinyl transferase"/>
    <property type="match status" value="2"/>
</dbReference>
<keyword evidence="6" id="KW-1185">Reference proteome</keyword>
<dbReference type="Gene3D" id="3.90.470.20">
    <property type="entry name" value="4'-phosphopantetheinyl transferase domain"/>
    <property type="match status" value="2"/>
</dbReference>
<evidence type="ECO:0000256" key="2">
    <source>
        <dbReference type="ARBA" id="ARBA00022679"/>
    </source>
</evidence>
<feature type="domain" description="4'-phosphopantetheinyl transferase N-terminal" evidence="4">
    <location>
        <begin position="20"/>
        <end position="120"/>
    </location>
</feature>